<organism evidence="2 3">
    <name type="scientific">Nocardia aurantia</name>
    <dbReference type="NCBI Taxonomy" id="2585199"/>
    <lineage>
        <taxon>Bacteria</taxon>
        <taxon>Bacillati</taxon>
        <taxon>Actinomycetota</taxon>
        <taxon>Actinomycetes</taxon>
        <taxon>Mycobacteriales</taxon>
        <taxon>Nocardiaceae</taxon>
        <taxon>Nocardia</taxon>
    </lineage>
</organism>
<dbReference type="SUPFAM" id="SSF50475">
    <property type="entry name" value="FMN-binding split barrel"/>
    <property type="match status" value="1"/>
</dbReference>
<dbReference type="AlphaFoldDB" id="A0A7K0E155"/>
<comment type="caution">
    <text evidence="2">The sequence shown here is derived from an EMBL/GenBank/DDBJ whole genome shotgun (WGS) entry which is preliminary data.</text>
</comment>
<protein>
    <recommendedName>
        <fullName evidence="4">Pyridoxamine 5'-phosphate oxidase putative domain-containing protein</fullName>
    </recommendedName>
</protein>
<accession>A0A7K0E155</accession>
<evidence type="ECO:0000256" key="1">
    <source>
        <dbReference type="SAM" id="MobiDB-lite"/>
    </source>
</evidence>
<reference evidence="2 3" key="1">
    <citation type="submission" date="2019-10" db="EMBL/GenBank/DDBJ databases">
        <title>Nocardia macrotermitis sp. nov. and Nocardia aurantia sp. nov., isolated from the gut of fungus growing-termite Macrotermes natalensis.</title>
        <authorList>
            <person name="Benndorf R."/>
            <person name="Schwitalla J."/>
            <person name="Martin K."/>
            <person name="De Beer W."/>
            <person name="Kaster A.-K."/>
            <person name="Vollmers J."/>
            <person name="Poulsen M."/>
            <person name="Beemelmanns C."/>
        </authorList>
    </citation>
    <scope>NUCLEOTIDE SEQUENCE [LARGE SCALE GENOMIC DNA]</scope>
    <source>
        <strain evidence="2 3">RB56</strain>
    </source>
</reference>
<evidence type="ECO:0000313" key="3">
    <source>
        <dbReference type="Proteomes" id="UP000431401"/>
    </source>
</evidence>
<dbReference type="InterPro" id="IPR012349">
    <property type="entry name" value="Split_barrel_FMN-bd"/>
</dbReference>
<gene>
    <name evidence="2" type="ORF">NRB56_64580</name>
</gene>
<dbReference type="OrthoDB" id="8907583at2"/>
<keyword evidence="3" id="KW-1185">Reference proteome</keyword>
<sequence length="130" mass="13502">MSVVVAAEDLARTLAGYDIAYLITVGGDARPHAVQVRPRLEADRIVLASAGSRTRRNAAERGTVTLLWPPAAAAGYTLLVDGTATVTDGGIEIAITHAVLHRAADQPVIPTGDDCGSDCRPVSSATGRDR</sequence>
<feature type="region of interest" description="Disordered" evidence="1">
    <location>
        <begin position="110"/>
        <end position="130"/>
    </location>
</feature>
<proteinExistence type="predicted"/>
<dbReference type="EMBL" id="WEGI01000015">
    <property type="protein sequence ID" value="MQY30854.1"/>
    <property type="molecule type" value="Genomic_DNA"/>
</dbReference>
<name>A0A7K0E155_9NOCA</name>
<dbReference type="Proteomes" id="UP000431401">
    <property type="component" value="Unassembled WGS sequence"/>
</dbReference>
<dbReference type="RefSeq" id="WP_153348107.1">
    <property type="nucleotide sequence ID" value="NZ_WEGI01000015.1"/>
</dbReference>
<dbReference type="Gene3D" id="2.30.110.10">
    <property type="entry name" value="Electron Transport, Fmn-binding Protein, Chain A"/>
    <property type="match status" value="1"/>
</dbReference>
<evidence type="ECO:0008006" key="4">
    <source>
        <dbReference type="Google" id="ProtNLM"/>
    </source>
</evidence>
<evidence type="ECO:0000313" key="2">
    <source>
        <dbReference type="EMBL" id="MQY30854.1"/>
    </source>
</evidence>